<dbReference type="InterPro" id="IPR027417">
    <property type="entry name" value="P-loop_NTPase"/>
</dbReference>
<dbReference type="GO" id="GO:0055085">
    <property type="term" value="P:transmembrane transport"/>
    <property type="evidence" value="ECO:0007669"/>
    <property type="project" value="UniProtKB-ARBA"/>
</dbReference>
<dbReference type="AlphaFoldDB" id="A0A6J4IGJ3"/>
<dbReference type="SUPFAM" id="SSF52540">
    <property type="entry name" value="P-loop containing nucleoside triphosphate hydrolases"/>
    <property type="match status" value="1"/>
</dbReference>
<dbReference type="InterPro" id="IPR003593">
    <property type="entry name" value="AAA+_ATPase"/>
</dbReference>
<protein>
    <submittedName>
        <fullName evidence="7">Oligopeptide transport ATP-binding protein OppF</fullName>
    </submittedName>
</protein>
<dbReference type="InterPro" id="IPR003439">
    <property type="entry name" value="ABC_transporter-like_ATP-bd"/>
</dbReference>
<dbReference type="FunFam" id="3.40.50.300:FF:000016">
    <property type="entry name" value="Oligopeptide ABC transporter ATP-binding component"/>
    <property type="match status" value="1"/>
</dbReference>
<dbReference type="InterPro" id="IPR050319">
    <property type="entry name" value="ABC_transp_ATP-bind"/>
</dbReference>
<dbReference type="PANTHER" id="PTHR43776">
    <property type="entry name" value="TRANSPORT ATP-BINDING PROTEIN"/>
    <property type="match status" value="1"/>
</dbReference>
<accession>A0A6J4IGJ3</accession>
<dbReference type="SMART" id="SM00382">
    <property type="entry name" value="AAA"/>
    <property type="match status" value="1"/>
</dbReference>
<evidence type="ECO:0000259" key="6">
    <source>
        <dbReference type="PROSITE" id="PS50893"/>
    </source>
</evidence>
<dbReference type="Pfam" id="PF08352">
    <property type="entry name" value="oligo_HPY"/>
    <property type="match status" value="1"/>
</dbReference>
<feature type="domain" description="ABC transporter" evidence="6">
    <location>
        <begin position="25"/>
        <end position="276"/>
    </location>
</feature>
<dbReference type="Gene3D" id="3.40.50.300">
    <property type="entry name" value="P-loop containing nucleotide triphosphate hydrolases"/>
    <property type="match status" value="1"/>
</dbReference>
<dbReference type="GO" id="GO:0005524">
    <property type="term" value="F:ATP binding"/>
    <property type="evidence" value="ECO:0007669"/>
    <property type="project" value="UniProtKB-KW"/>
</dbReference>
<evidence type="ECO:0000256" key="2">
    <source>
        <dbReference type="ARBA" id="ARBA00022448"/>
    </source>
</evidence>
<dbReference type="InterPro" id="IPR013563">
    <property type="entry name" value="Oligopep_ABC_C"/>
</dbReference>
<evidence type="ECO:0000256" key="1">
    <source>
        <dbReference type="ARBA" id="ARBA00005417"/>
    </source>
</evidence>
<evidence type="ECO:0000256" key="3">
    <source>
        <dbReference type="ARBA" id="ARBA00022741"/>
    </source>
</evidence>
<evidence type="ECO:0000256" key="5">
    <source>
        <dbReference type="SAM" id="MobiDB-lite"/>
    </source>
</evidence>
<dbReference type="PROSITE" id="PS00211">
    <property type="entry name" value="ABC_TRANSPORTER_1"/>
    <property type="match status" value="1"/>
</dbReference>
<name>A0A6J4IGJ3_9ACTN</name>
<dbReference type="InterPro" id="IPR017871">
    <property type="entry name" value="ABC_transporter-like_CS"/>
</dbReference>
<evidence type="ECO:0000256" key="4">
    <source>
        <dbReference type="ARBA" id="ARBA00022840"/>
    </source>
</evidence>
<feature type="region of interest" description="Disordered" evidence="5">
    <location>
        <begin position="1"/>
        <end position="20"/>
    </location>
</feature>
<dbReference type="GO" id="GO:0016887">
    <property type="term" value="F:ATP hydrolysis activity"/>
    <property type="evidence" value="ECO:0007669"/>
    <property type="project" value="InterPro"/>
</dbReference>
<organism evidence="7">
    <name type="scientific">uncultured Acidimicrobiales bacterium</name>
    <dbReference type="NCBI Taxonomy" id="310071"/>
    <lineage>
        <taxon>Bacteria</taxon>
        <taxon>Bacillati</taxon>
        <taxon>Actinomycetota</taxon>
        <taxon>Acidimicrobiia</taxon>
        <taxon>Acidimicrobiales</taxon>
        <taxon>environmental samples</taxon>
    </lineage>
</organism>
<comment type="similarity">
    <text evidence="1">Belongs to the ABC transporter superfamily.</text>
</comment>
<keyword evidence="3" id="KW-0547">Nucleotide-binding</keyword>
<keyword evidence="4 7" id="KW-0067">ATP-binding</keyword>
<dbReference type="GO" id="GO:0015833">
    <property type="term" value="P:peptide transport"/>
    <property type="evidence" value="ECO:0007669"/>
    <property type="project" value="InterPro"/>
</dbReference>
<keyword evidence="2" id="KW-0813">Transport</keyword>
<dbReference type="EMBL" id="CADCTF010000104">
    <property type="protein sequence ID" value="CAA9249724.1"/>
    <property type="molecule type" value="Genomic_DNA"/>
</dbReference>
<dbReference type="NCBIfam" id="TIGR01727">
    <property type="entry name" value="oligo_HPY"/>
    <property type="match status" value="1"/>
</dbReference>
<dbReference type="PANTHER" id="PTHR43776:SF7">
    <property type="entry name" value="D,D-DIPEPTIDE TRANSPORT ATP-BINDING PROTEIN DDPF-RELATED"/>
    <property type="match status" value="1"/>
</dbReference>
<dbReference type="PROSITE" id="PS50893">
    <property type="entry name" value="ABC_TRANSPORTER_2"/>
    <property type="match status" value="1"/>
</dbReference>
<evidence type="ECO:0000313" key="7">
    <source>
        <dbReference type="EMBL" id="CAA9249724.1"/>
    </source>
</evidence>
<sequence length="343" mass="37408">MIVRSSTRTEVDLSTDPEADPTPLLRVNGMKKHFPVGGGLFKGKRKVIKAVDGIDFTLRRGETLGVVGESGCGKTTAGRVLVGLETPTEGEVLLEGNDYFTGLGSAGVKAYRRRVQMVFQDPLASLDPRMTVGTSIAEPLTVQHIGTPQERKDRVADLLTQVGLAPEMAERYPSQFSGGQRQRVGIARALAVEPDVIVADEPTSALDVSVRAQVVNLMSDLQEQLGLAFVFISHDMSTVRFLSHQIAVMYLGKIMEIAPSEELFSRPKHPYTQALLSAIPIPDPRRERQRTTVLLEGDLPSPANPPVGCQFSTRCPMVTDLCRTEEPTLDLKAPLHKAACHYV</sequence>
<reference evidence="7" key="1">
    <citation type="submission" date="2020-02" db="EMBL/GenBank/DDBJ databases">
        <authorList>
            <person name="Meier V. D."/>
        </authorList>
    </citation>
    <scope>NUCLEOTIDE SEQUENCE</scope>
    <source>
        <strain evidence="7">AVDCRST_MAG50</strain>
    </source>
</reference>
<gene>
    <name evidence="7" type="ORF">AVDCRST_MAG50-2534</name>
</gene>
<dbReference type="Pfam" id="PF00005">
    <property type="entry name" value="ABC_tran"/>
    <property type="match status" value="1"/>
</dbReference>
<proteinExistence type="inferred from homology"/>
<dbReference type="CDD" id="cd03257">
    <property type="entry name" value="ABC_NikE_OppD_transporters"/>
    <property type="match status" value="1"/>
</dbReference>